<keyword evidence="12" id="KW-1185">Reference proteome</keyword>
<dbReference type="Proteomes" id="UP001189429">
    <property type="component" value="Unassembled WGS sequence"/>
</dbReference>
<evidence type="ECO:0000259" key="10">
    <source>
        <dbReference type="SMART" id="SM00645"/>
    </source>
</evidence>
<evidence type="ECO:0000256" key="4">
    <source>
        <dbReference type="ARBA" id="ARBA00022980"/>
    </source>
</evidence>
<evidence type="ECO:0000256" key="6">
    <source>
        <dbReference type="ARBA" id="ARBA00023145"/>
    </source>
</evidence>
<gene>
    <name evidence="11" type="ORF">PCOR1329_LOCUS54022</name>
</gene>
<name>A0ABN9V3C2_9DINO</name>
<dbReference type="Gene3D" id="3.90.70.10">
    <property type="entry name" value="Cysteine proteinases"/>
    <property type="match status" value="1"/>
</dbReference>
<evidence type="ECO:0000256" key="2">
    <source>
        <dbReference type="ARBA" id="ARBA00008455"/>
    </source>
</evidence>
<dbReference type="EMBL" id="CAUYUJ010016596">
    <property type="protein sequence ID" value="CAK0866988.1"/>
    <property type="molecule type" value="Genomic_DNA"/>
</dbReference>
<comment type="caution">
    <text evidence="11">The sequence shown here is derived from an EMBL/GenBank/DDBJ whole genome shotgun (WGS) entry which is preliminary data.</text>
</comment>
<dbReference type="InterPro" id="IPR038765">
    <property type="entry name" value="Papain-like_cys_pep_sf"/>
</dbReference>
<accession>A0ABN9V3C2</accession>
<comment type="similarity">
    <text evidence="2">Belongs to the peptidase C1 family.</text>
</comment>
<evidence type="ECO:0000256" key="7">
    <source>
        <dbReference type="ARBA" id="ARBA00023274"/>
    </source>
</evidence>
<feature type="compositionally biased region" description="Gly residues" evidence="9">
    <location>
        <begin position="367"/>
        <end position="379"/>
    </location>
</feature>
<dbReference type="InterPro" id="IPR013128">
    <property type="entry name" value="Peptidase_C1A"/>
</dbReference>
<comment type="subcellular location">
    <subcellularLocation>
        <location evidence="1">Mitochondrion</location>
    </subcellularLocation>
</comment>
<dbReference type="PRINTS" id="PR00705">
    <property type="entry name" value="PAPAIN"/>
</dbReference>
<dbReference type="InterPro" id="IPR039417">
    <property type="entry name" value="Peptidase_C1A_papain-like"/>
</dbReference>
<evidence type="ECO:0000256" key="9">
    <source>
        <dbReference type="SAM" id="MobiDB-lite"/>
    </source>
</evidence>
<keyword evidence="7" id="KW-0687">Ribonucleoprotein</keyword>
<feature type="compositionally biased region" description="Low complexity" evidence="9">
    <location>
        <begin position="313"/>
        <end position="329"/>
    </location>
</feature>
<dbReference type="InterPro" id="IPR000169">
    <property type="entry name" value="Pept_cys_AS"/>
</dbReference>
<dbReference type="PROSITE" id="PS00139">
    <property type="entry name" value="THIOL_PROTEASE_CYS"/>
    <property type="match status" value="1"/>
</dbReference>
<feature type="compositionally biased region" description="Basic residues" evidence="9">
    <location>
        <begin position="198"/>
        <end position="212"/>
    </location>
</feature>
<dbReference type="SUPFAM" id="SSF54001">
    <property type="entry name" value="Cysteine proteinases"/>
    <property type="match status" value="1"/>
</dbReference>
<comment type="similarity">
    <text evidence="3">Belongs to the mitochondrion-specific ribosomal protein mS23 family.</text>
</comment>
<reference evidence="11" key="1">
    <citation type="submission" date="2023-10" db="EMBL/GenBank/DDBJ databases">
        <authorList>
            <person name="Chen Y."/>
            <person name="Shah S."/>
            <person name="Dougan E. K."/>
            <person name="Thang M."/>
            <person name="Chan C."/>
        </authorList>
    </citation>
    <scope>NUCLEOTIDE SEQUENCE [LARGE SCALE GENOMIC DNA]</scope>
</reference>
<dbReference type="InterPro" id="IPR000668">
    <property type="entry name" value="Peptidase_C1A_C"/>
</dbReference>
<keyword evidence="6" id="KW-0865">Zymogen</keyword>
<dbReference type="Pfam" id="PF00112">
    <property type="entry name" value="Peptidase_C1"/>
    <property type="match status" value="1"/>
</dbReference>
<dbReference type="PROSITE" id="PS00640">
    <property type="entry name" value="THIOL_PROTEASE_ASN"/>
    <property type="match status" value="1"/>
</dbReference>
<evidence type="ECO:0000256" key="8">
    <source>
        <dbReference type="ARBA" id="ARBA00035137"/>
    </source>
</evidence>
<dbReference type="CDD" id="cd02248">
    <property type="entry name" value="Peptidase_C1A"/>
    <property type="match status" value="1"/>
</dbReference>
<dbReference type="InterPro" id="IPR059242">
    <property type="entry name" value="mS23_dom"/>
</dbReference>
<feature type="non-terminal residue" evidence="11">
    <location>
        <position position="1"/>
    </location>
</feature>
<dbReference type="CDD" id="cd23701">
    <property type="entry name" value="At1g26750"/>
    <property type="match status" value="1"/>
</dbReference>
<evidence type="ECO:0000256" key="5">
    <source>
        <dbReference type="ARBA" id="ARBA00023128"/>
    </source>
</evidence>
<keyword evidence="4" id="KW-0689">Ribosomal protein</keyword>
<proteinExistence type="inferred from homology"/>
<protein>
    <recommendedName>
        <fullName evidence="8">Small ribosomal subunit protein mS23</fullName>
    </recommendedName>
</protein>
<evidence type="ECO:0000313" key="12">
    <source>
        <dbReference type="Proteomes" id="UP001189429"/>
    </source>
</evidence>
<evidence type="ECO:0000256" key="3">
    <source>
        <dbReference type="ARBA" id="ARBA00009864"/>
    </source>
</evidence>
<sequence>AVCASRPRSGVSSARRHRARSEPPPAPRPARDHGRCCQGGAGRGRGPDSPLPPCPERGPPRRQGGVLAQGVLAGHGGQRRHGQVLLGCRACRRGPRVRQPGAAPRPPGLRLRGRPARGAAPRGGLPGLPPGRRGGLRRHRPTLPAQALRRWRPRLRLQAGGHRGQVRPADWRLGGAAAADRPAGWAVRRERGRAAVRAGRRGGRPRARRRPALRPVDEPLGDAGADARGPHPRGGGLLRGPPVRDGRPGRLAPPPVRGALQRQDGRVGGHAADVPAPVRVRGGGPGRADPGVRGRAGRRGQRRLHGALRPRPARLGAAAPGARPLLRLGRGAGLGGPTRLQPRRPRAERPGAHRGRGPGAGARAVRGGPGRPRGLGLGAVAGHADAAPPRVGGGVPRRGRGRRRRRPGRPLLGQGGKGADFEAAREVDFYDPDLGRWEALPPLPSPRLRAALASGSDVACAPRSTLEWEGRLKKDPLRVRSSRWVVVLSACSRHVQLNGTLWNRRPSGRLPSTVMKEQASKANNDSFSLMGPRAACRAGKKLQESSQLPRYFQGEYKAWQRQPAAKAPIRISTQEVLQFGSNIQFMVEHLSLCHAQLEAEPALRRLCETGLLKERPPWLEWCERVPPLENHGLGFQARTIRNPYPQMVNYLLKKHPDLRFQDPGAGDVAGFNRGRLARVWSRALQSPPWLRLARTIFAKSGLRGHVGLPSEPSRVKGLNFLLVGTGNGASPVERGMVSAVLRSLALVAGAQVPASAIHVLEGGPRASDVAAVESLSFEGFAAKFNRSYAAGSAEWAKRAEVLAFLRGPPQPWAMGITQFADYSAAEYQAILGYKGRRGGTGDGERAALARERTWSYPPAFSVRGDGSKLNDLVRDQGSCGSCWAEAATAALEGQMEANKTMMSHLRGVLDKMGKTSQKPTLSSQAMVSCTKNPRNCGGSGGCEGATVELAYEMVKEQGGIPMAVEWGYVSGFGSTPECNTDVFKKASVGITGYETLPSNKLHPLMQALYESGGAIAVSVDATHWSMYMGGIFSDTSGMRKGDFTVNHAVTLVAYKVPKKGNAVPAPSSQSSGFRSEAQMGYWLIKNSWGTSWGEDGFIRLEMKENEAEHCGMDTKTHEGLACDGDPDEAWVCGTCGVLYDSVYPTGVHLVDPA</sequence>
<feature type="region of interest" description="Disordered" evidence="9">
    <location>
        <begin position="1"/>
        <end position="66"/>
    </location>
</feature>
<dbReference type="SMART" id="SM00645">
    <property type="entry name" value="Pept_C1"/>
    <property type="match status" value="1"/>
</dbReference>
<feature type="region of interest" description="Disordered" evidence="9">
    <location>
        <begin position="189"/>
        <end position="418"/>
    </location>
</feature>
<organism evidence="11 12">
    <name type="scientific">Prorocentrum cordatum</name>
    <dbReference type="NCBI Taxonomy" id="2364126"/>
    <lineage>
        <taxon>Eukaryota</taxon>
        <taxon>Sar</taxon>
        <taxon>Alveolata</taxon>
        <taxon>Dinophyceae</taxon>
        <taxon>Prorocentrales</taxon>
        <taxon>Prorocentraceae</taxon>
        <taxon>Prorocentrum</taxon>
    </lineage>
</organism>
<keyword evidence="5" id="KW-0496">Mitochondrion</keyword>
<dbReference type="PANTHER" id="PTHR12411">
    <property type="entry name" value="CYSTEINE PROTEASE FAMILY C1-RELATED"/>
    <property type="match status" value="1"/>
</dbReference>
<evidence type="ECO:0000256" key="1">
    <source>
        <dbReference type="ARBA" id="ARBA00004173"/>
    </source>
</evidence>
<dbReference type="InterPro" id="IPR025661">
    <property type="entry name" value="Pept_asp_AS"/>
</dbReference>
<feature type="compositionally biased region" description="Basic residues" evidence="9">
    <location>
        <begin position="295"/>
        <end position="312"/>
    </location>
</feature>
<evidence type="ECO:0000313" key="11">
    <source>
        <dbReference type="EMBL" id="CAK0866988.1"/>
    </source>
</evidence>
<feature type="region of interest" description="Disordered" evidence="9">
    <location>
        <begin position="94"/>
        <end position="139"/>
    </location>
</feature>
<feature type="domain" description="Peptidase C1A papain C-terminal" evidence="10">
    <location>
        <begin position="856"/>
        <end position="1120"/>
    </location>
</feature>
<feature type="compositionally biased region" description="Basic residues" evidence="9">
    <location>
        <begin position="397"/>
        <end position="408"/>
    </location>
</feature>